<comment type="caution">
    <text evidence="2">The sequence shown here is derived from an EMBL/GenBank/DDBJ whole genome shotgun (WGS) entry which is preliminary data.</text>
</comment>
<evidence type="ECO:0008006" key="4">
    <source>
        <dbReference type="Google" id="ProtNLM"/>
    </source>
</evidence>
<proteinExistence type="predicted"/>
<feature type="coiled-coil region" evidence="1">
    <location>
        <begin position="21"/>
        <end position="62"/>
    </location>
</feature>
<protein>
    <recommendedName>
        <fullName evidence="4">Protein SKIP34</fullName>
    </recommendedName>
</protein>
<dbReference type="Proteomes" id="UP000607653">
    <property type="component" value="Unassembled WGS sequence"/>
</dbReference>
<dbReference type="EMBL" id="DUZY01000005">
    <property type="protein sequence ID" value="DAD40936.1"/>
    <property type="molecule type" value="Genomic_DNA"/>
</dbReference>
<keyword evidence="1" id="KW-0175">Coiled coil</keyword>
<gene>
    <name evidence="2" type="ORF">HUJ06_015259</name>
</gene>
<dbReference type="AlphaFoldDB" id="A0A822ZD31"/>
<evidence type="ECO:0000313" key="3">
    <source>
        <dbReference type="Proteomes" id="UP000607653"/>
    </source>
</evidence>
<evidence type="ECO:0000256" key="1">
    <source>
        <dbReference type="SAM" id="Coils"/>
    </source>
</evidence>
<keyword evidence="3" id="KW-1185">Reference proteome</keyword>
<reference evidence="2 3" key="1">
    <citation type="journal article" date="2020" name="Mol. Biol. Evol.">
        <title>Distinct Expression and Methylation Patterns for Genes with Different Fates following a Single Whole-Genome Duplication in Flowering Plants.</title>
        <authorList>
            <person name="Shi T."/>
            <person name="Rahmani R.S."/>
            <person name="Gugger P.F."/>
            <person name="Wang M."/>
            <person name="Li H."/>
            <person name="Zhang Y."/>
            <person name="Li Z."/>
            <person name="Wang Q."/>
            <person name="Van de Peer Y."/>
            <person name="Marchal K."/>
            <person name="Chen J."/>
        </authorList>
    </citation>
    <scope>NUCLEOTIDE SEQUENCE [LARGE SCALE GENOMIC DNA]</scope>
    <source>
        <tissue evidence="2">Leaf</tissue>
    </source>
</reference>
<accession>A0A822ZD31</accession>
<evidence type="ECO:0000313" key="2">
    <source>
        <dbReference type="EMBL" id="DAD40936.1"/>
    </source>
</evidence>
<name>A0A822ZD31_NELNU</name>
<sequence length="215" mass="24999">MCLDQQRFLLPEEFIPSRARSAQENAVVEALRDRLAETEARLERARAREAELNRRLEEMKRFISVMEILETYLKRRFRERQAQLSSRILSFRVSLSSSIVNIQNSDDETATFSVTASFGGNVAFNITCTSLLMQDTVNGILVVGRSFGLEQPWTMSLNEEEMGFGMGDKRLVLEDKLWARSLLEVLVWFQLKVLLRLSWFGRELRRCLWLSWLLG</sequence>
<organism evidence="2 3">
    <name type="scientific">Nelumbo nucifera</name>
    <name type="common">Sacred lotus</name>
    <dbReference type="NCBI Taxonomy" id="4432"/>
    <lineage>
        <taxon>Eukaryota</taxon>
        <taxon>Viridiplantae</taxon>
        <taxon>Streptophyta</taxon>
        <taxon>Embryophyta</taxon>
        <taxon>Tracheophyta</taxon>
        <taxon>Spermatophyta</taxon>
        <taxon>Magnoliopsida</taxon>
        <taxon>Proteales</taxon>
        <taxon>Nelumbonaceae</taxon>
        <taxon>Nelumbo</taxon>
    </lineage>
</organism>